<dbReference type="VEuPathDB" id="FungiDB:PV09_01613"/>
<evidence type="ECO:0000256" key="4">
    <source>
        <dbReference type="ARBA" id="ARBA00013293"/>
    </source>
</evidence>
<dbReference type="OrthoDB" id="7777654at2759"/>
<organism evidence="8 9">
    <name type="scientific">Verruconis gallopava</name>
    <dbReference type="NCBI Taxonomy" id="253628"/>
    <lineage>
        <taxon>Eukaryota</taxon>
        <taxon>Fungi</taxon>
        <taxon>Dikarya</taxon>
        <taxon>Ascomycota</taxon>
        <taxon>Pezizomycotina</taxon>
        <taxon>Dothideomycetes</taxon>
        <taxon>Pleosporomycetidae</taxon>
        <taxon>Venturiales</taxon>
        <taxon>Sympoventuriaceae</taxon>
        <taxon>Verruconis</taxon>
    </lineage>
</organism>
<proteinExistence type="inferred from homology"/>
<sequence>MCKEKMSGKTAIVIGAGVGGVATAARLAKAGFKVLVLEKNHFTGGRCSLLNHKGYRFDQGPSLLLLPHLFQDTYRDLGSSLEAEGIELLKCEPNYHIWFDDGASFKMSSDLAQMKAEIERWEGKDGFERYISFLQESHRHYELSVTHVLRKNFTSLLIMCRPDFFFGTCSSFIPSSLYIDGRANTSGPSV</sequence>
<accession>A0A0D2ALM7</accession>
<dbReference type="PANTHER" id="PTHR43734">
    <property type="entry name" value="PHYTOENE DESATURASE"/>
    <property type="match status" value="1"/>
</dbReference>
<dbReference type="STRING" id="253628.A0A0D2ALM7"/>
<dbReference type="GeneID" id="27309586"/>
<dbReference type="InParanoid" id="A0A0D2ALM7"/>
<dbReference type="PANTHER" id="PTHR43734:SF1">
    <property type="entry name" value="PHYTOENE DESATURASE"/>
    <property type="match status" value="1"/>
</dbReference>
<dbReference type="AlphaFoldDB" id="A0A0D2ALM7"/>
<gene>
    <name evidence="8" type="ORF">PV09_01613</name>
</gene>
<dbReference type="Proteomes" id="UP000053259">
    <property type="component" value="Unassembled WGS sequence"/>
</dbReference>
<evidence type="ECO:0000256" key="7">
    <source>
        <dbReference type="ARBA" id="ARBA00034551"/>
    </source>
</evidence>
<dbReference type="HOGENOM" id="CLU_1429027_0_0_1"/>
<dbReference type="RefSeq" id="XP_016217542.1">
    <property type="nucleotide sequence ID" value="XM_016354530.1"/>
</dbReference>
<dbReference type="Pfam" id="PF13450">
    <property type="entry name" value="NAD_binding_8"/>
    <property type="match status" value="1"/>
</dbReference>
<dbReference type="GO" id="GO:0016166">
    <property type="term" value="F:phytoene dehydrogenase activity"/>
    <property type="evidence" value="ECO:0007669"/>
    <property type="project" value="UniProtKB-ARBA"/>
</dbReference>
<reference evidence="8 9" key="1">
    <citation type="submission" date="2015-01" db="EMBL/GenBank/DDBJ databases">
        <title>The Genome Sequence of Ochroconis gallopava CBS43764.</title>
        <authorList>
            <consortium name="The Broad Institute Genomics Platform"/>
            <person name="Cuomo C."/>
            <person name="de Hoog S."/>
            <person name="Gorbushina A."/>
            <person name="Stielow B."/>
            <person name="Teixiera M."/>
            <person name="Abouelleil A."/>
            <person name="Chapman S.B."/>
            <person name="Priest M."/>
            <person name="Young S.K."/>
            <person name="Wortman J."/>
            <person name="Nusbaum C."/>
            <person name="Birren B."/>
        </authorList>
    </citation>
    <scope>NUCLEOTIDE SEQUENCE [LARGE SCALE GENOMIC DNA]</scope>
    <source>
        <strain evidence="8 9">CBS 43764</strain>
    </source>
</reference>
<evidence type="ECO:0000256" key="6">
    <source>
        <dbReference type="ARBA" id="ARBA00023002"/>
    </source>
</evidence>
<dbReference type="Gene3D" id="3.50.50.60">
    <property type="entry name" value="FAD/NAD(P)-binding domain"/>
    <property type="match status" value="1"/>
</dbReference>
<dbReference type="GO" id="GO:0016117">
    <property type="term" value="P:carotenoid biosynthetic process"/>
    <property type="evidence" value="ECO:0007669"/>
    <property type="project" value="UniProtKB-KW"/>
</dbReference>
<comment type="pathway">
    <text evidence="2">Carotenoid biosynthesis.</text>
</comment>
<dbReference type="InterPro" id="IPR036188">
    <property type="entry name" value="FAD/NAD-bd_sf"/>
</dbReference>
<dbReference type="SUPFAM" id="SSF51905">
    <property type="entry name" value="FAD/NAD(P)-binding domain"/>
    <property type="match status" value="1"/>
</dbReference>
<dbReference type="EMBL" id="KN847532">
    <property type="protein sequence ID" value="KIW07673.1"/>
    <property type="molecule type" value="Genomic_DNA"/>
</dbReference>
<keyword evidence="5" id="KW-0125">Carotenoid biosynthesis</keyword>
<evidence type="ECO:0000256" key="3">
    <source>
        <dbReference type="ARBA" id="ARBA00006046"/>
    </source>
</evidence>
<comment type="cofactor">
    <cofactor evidence="1">
        <name>NAD(+)</name>
        <dbReference type="ChEBI" id="CHEBI:57540"/>
    </cofactor>
</comment>
<keyword evidence="9" id="KW-1185">Reference proteome</keyword>
<protein>
    <recommendedName>
        <fullName evidence="4">Phytoene desaturase</fullName>
    </recommendedName>
    <alternativeName>
        <fullName evidence="7">Phytoene desaturase (3,4-didehydrolycopene-forming)</fullName>
    </alternativeName>
</protein>
<evidence type="ECO:0000313" key="9">
    <source>
        <dbReference type="Proteomes" id="UP000053259"/>
    </source>
</evidence>
<evidence type="ECO:0000313" key="8">
    <source>
        <dbReference type="EMBL" id="KIW07673.1"/>
    </source>
</evidence>
<dbReference type="FunFam" id="3.50.50.60:FF:000171">
    <property type="entry name" value="zeta-carotene-forming phytoene desaturase"/>
    <property type="match status" value="1"/>
</dbReference>
<keyword evidence="6" id="KW-0560">Oxidoreductase</keyword>
<name>A0A0D2ALM7_9PEZI</name>
<evidence type="ECO:0000256" key="2">
    <source>
        <dbReference type="ARBA" id="ARBA00004829"/>
    </source>
</evidence>
<evidence type="ECO:0000256" key="5">
    <source>
        <dbReference type="ARBA" id="ARBA00022746"/>
    </source>
</evidence>
<evidence type="ECO:0000256" key="1">
    <source>
        <dbReference type="ARBA" id="ARBA00001911"/>
    </source>
</evidence>
<comment type="similarity">
    <text evidence="3">Belongs to the carotenoid/retinoid oxidoreductase family.</text>
</comment>